<dbReference type="GO" id="GO:0098703">
    <property type="term" value="P:calcium ion import across plasma membrane"/>
    <property type="evidence" value="ECO:0007669"/>
    <property type="project" value="InterPro"/>
</dbReference>
<comment type="caution">
    <text evidence="3">The sequence shown here is derived from an EMBL/GenBank/DDBJ whole genome shotgun (WGS) entry which is preliminary data.</text>
</comment>
<accession>A0A0J9XCT1</accession>
<dbReference type="InterPro" id="IPR024338">
    <property type="entry name" value="MID1/Yam8"/>
</dbReference>
<keyword evidence="1" id="KW-1133">Transmembrane helix</keyword>
<proteinExistence type="predicted"/>
<name>A0A0J9XCT1_GEOCN</name>
<dbReference type="OrthoDB" id="5405745at2759"/>
<evidence type="ECO:0000256" key="2">
    <source>
        <dbReference type="SAM" id="SignalP"/>
    </source>
</evidence>
<keyword evidence="1" id="KW-0812">Transmembrane</keyword>
<evidence type="ECO:0000313" key="3">
    <source>
        <dbReference type="EMBL" id="CDO55071.1"/>
    </source>
</evidence>
<dbReference type="AlphaFoldDB" id="A0A0J9XCT1"/>
<organism evidence="3 4">
    <name type="scientific">Geotrichum candidum</name>
    <name type="common">Oospora lactis</name>
    <name type="synonym">Dipodascus geotrichum</name>
    <dbReference type="NCBI Taxonomy" id="1173061"/>
    <lineage>
        <taxon>Eukaryota</taxon>
        <taxon>Fungi</taxon>
        <taxon>Dikarya</taxon>
        <taxon>Ascomycota</taxon>
        <taxon>Saccharomycotina</taxon>
        <taxon>Dipodascomycetes</taxon>
        <taxon>Dipodascales</taxon>
        <taxon>Dipodascaceae</taxon>
        <taxon>Geotrichum</taxon>
    </lineage>
</organism>
<feature type="transmembrane region" description="Helical" evidence="1">
    <location>
        <begin position="558"/>
        <end position="577"/>
    </location>
</feature>
<dbReference type="Proteomes" id="UP000242525">
    <property type="component" value="Unassembled WGS sequence"/>
</dbReference>
<feature type="signal peptide" evidence="2">
    <location>
        <begin position="1"/>
        <end position="21"/>
    </location>
</feature>
<sequence>MKFSCFLSILSLALLCDLVQALDYAFDDPSLLERREYANNDIDYKTLENQNPYYDDDDNYNDNKNNEVAVPFALGPPSRSLTAVPASTTDITEVVPVRYVLKAGEYHVYKLNASNAVSGTKINYYATGNLCGVPSWDGSKGGAMRIQLATNLTDLTINNRSQPLYDYFDRGFSNITINNMDSSASANSTAYLMVMAPKLEQINITQGAGLNTNETWTYELAISTQSPVHRYFDNPNLYLVDTDFANALLVSGNLTTDKNISVSGNAPFMTNASTYYSIHVFHSNSSQAVSAIDLDRSYCAVQTSSRVLLDTLNAQVSHTTRGAGGFEKLQYFLSGLNKSTSYVAYLSEPFNRSNTAQGGALFGGVNFTSKAETNCQIVYDLDLCSDVAFAVPGNASVYSAKKLSTAYDDYARDLYNAFNTSMQVIQCGDDVDDADRYSILRTCDDCRESYRQWLCATTIPRCTDSTIDKSFLFYRDANSSRTDFINNVIQPGPYNEVLPCIDLCYGILQDCPSSFGFVCPRQGLPGFDGAYYLKEGSGSDVTCNYPGVVYTPNSGARVTAALMWISMAMALFTFMFIF</sequence>
<protein>
    <submittedName>
        <fullName evidence="3">Similar to Saccharomyces cerevisiae YNL291C MID1 N-glycosylated integral membrane protein of the ER membrane and plasma membrane</fullName>
    </submittedName>
</protein>
<keyword evidence="4" id="KW-1185">Reference proteome</keyword>
<dbReference type="STRING" id="1173061.A0A0J9XCT1"/>
<dbReference type="PANTHER" id="PTHR39142:SF1">
    <property type="entry name" value="AEL197CP"/>
    <property type="match status" value="1"/>
</dbReference>
<evidence type="ECO:0000313" key="4">
    <source>
        <dbReference type="Proteomes" id="UP000242525"/>
    </source>
</evidence>
<reference evidence="3" key="1">
    <citation type="submission" date="2014-03" db="EMBL/GenBank/DDBJ databases">
        <authorList>
            <person name="Casaregola S."/>
        </authorList>
    </citation>
    <scope>NUCLEOTIDE SEQUENCE [LARGE SCALE GENOMIC DNA]</scope>
    <source>
        <strain evidence="3">CLIB 918</strain>
    </source>
</reference>
<keyword evidence="1" id="KW-0472">Membrane</keyword>
<evidence type="ECO:0000256" key="1">
    <source>
        <dbReference type="SAM" id="Phobius"/>
    </source>
</evidence>
<dbReference type="GO" id="GO:0005262">
    <property type="term" value="F:calcium channel activity"/>
    <property type="evidence" value="ECO:0007669"/>
    <property type="project" value="InterPro"/>
</dbReference>
<feature type="chain" id="PRO_5005325852" evidence="2">
    <location>
        <begin position="22"/>
        <end position="578"/>
    </location>
</feature>
<keyword evidence="2" id="KW-0732">Signal</keyword>
<gene>
    <name evidence="3" type="ORF">BN980_GECA09s03728g</name>
</gene>
<dbReference type="PANTHER" id="PTHR39142">
    <property type="entry name" value="MID1P"/>
    <property type="match status" value="1"/>
</dbReference>
<dbReference type="Pfam" id="PF12929">
    <property type="entry name" value="Mid1"/>
    <property type="match status" value="1"/>
</dbReference>
<dbReference type="EMBL" id="CCBN010000009">
    <property type="protein sequence ID" value="CDO55071.1"/>
    <property type="molecule type" value="Genomic_DNA"/>
</dbReference>